<organism evidence="2 3">
    <name type="scientific">Aspergillus felis</name>
    <dbReference type="NCBI Taxonomy" id="1287682"/>
    <lineage>
        <taxon>Eukaryota</taxon>
        <taxon>Fungi</taxon>
        <taxon>Dikarya</taxon>
        <taxon>Ascomycota</taxon>
        <taxon>Pezizomycotina</taxon>
        <taxon>Eurotiomycetes</taxon>
        <taxon>Eurotiomycetidae</taxon>
        <taxon>Eurotiales</taxon>
        <taxon>Aspergillaceae</taxon>
        <taxon>Aspergillus</taxon>
        <taxon>Aspergillus subgen. Fumigati</taxon>
    </lineage>
</organism>
<dbReference type="EMBL" id="JACBAE010001228">
    <property type="protein sequence ID" value="KAF7169968.1"/>
    <property type="molecule type" value="Genomic_DNA"/>
</dbReference>
<dbReference type="OrthoDB" id="288590at2759"/>
<evidence type="ECO:0000313" key="2">
    <source>
        <dbReference type="EMBL" id="KAF7169968.1"/>
    </source>
</evidence>
<accession>A0A8H6QC76</accession>
<feature type="domain" description="Non-haem dioxygenase N-terminal" evidence="1">
    <location>
        <begin position="25"/>
        <end position="105"/>
    </location>
</feature>
<name>A0A8H6QC76_9EURO</name>
<dbReference type="InterPro" id="IPR026992">
    <property type="entry name" value="DIOX_N"/>
</dbReference>
<dbReference type="SUPFAM" id="SSF51197">
    <property type="entry name" value="Clavaminate synthase-like"/>
    <property type="match status" value="1"/>
</dbReference>
<dbReference type="InterPro" id="IPR027443">
    <property type="entry name" value="IPNS-like_sf"/>
</dbReference>
<gene>
    <name evidence="2" type="ORF">CNMCM5623_002492</name>
</gene>
<dbReference type="AlphaFoldDB" id="A0A8H6QC76"/>
<protein>
    <recommendedName>
        <fullName evidence="1">Non-haem dioxygenase N-terminal domain-containing protein</fullName>
    </recommendedName>
</protein>
<dbReference type="Proteomes" id="UP000654922">
    <property type="component" value="Unassembled WGS sequence"/>
</dbReference>
<comment type="caution">
    <text evidence="2">The sequence shown here is derived from an EMBL/GenBank/DDBJ whole genome shotgun (WGS) entry which is preliminary data.</text>
</comment>
<evidence type="ECO:0000313" key="3">
    <source>
        <dbReference type="Proteomes" id="UP000654922"/>
    </source>
</evidence>
<dbReference type="Pfam" id="PF14226">
    <property type="entry name" value="DIOX_N"/>
    <property type="match status" value="1"/>
</dbReference>
<dbReference type="Gene3D" id="2.60.120.330">
    <property type="entry name" value="B-lactam Antibiotic, Isopenicillin N Synthase, Chain"/>
    <property type="match status" value="1"/>
</dbReference>
<proteinExistence type="predicted"/>
<sequence>MERKTSKISTAPLRVINFRNLLHKVEKLALAAKEDGIFYIDFTGHASSPFSGLVDEIYSLSRSLFDLSIEEKMRYDVDKMGMLKLNGYKPISRNVGGLPGRREGFESYAAWLPPNRLGCCLDHGLNPLLTGLLQIPRNGIFSLTNEHFPSADSSRRALAGPAEFYSLLSGCSGHSLADNVQGAPSAR</sequence>
<evidence type="ECO:0000259" key="1">
    <source>
        <dbReference type="Pfam" id="PF14226"/>
    </source>
</evidence>
<reference evidence="2" key="1">
    <citation type="submission" date="2020-06" db="EMBL/GenBank/DDBJ databases">
        <title>Draft genome sequences of strains closely related to Aspergillus parafelis and Aspergillus hiratsukae.</title>
        <authorList>
            <person name="Dos Santos R.A.C."/>
            <person name="Rivero-Menendez O."/>
            <person name="Steenwyk J.L."/>
            <person name="Mead M.E."/>
            <person name="Goldman G.H."/>
            <person name="Alastruey-Izquierdo A."/>
            <person name="Rokas A."/>
        </authorList>
    </citation>
    <scope>NUCLEOTIDE SEQUENCE</scope>
    <source>
        <strain evidence="2">CNM-CM5623</strain>
    </source>
</reference>